<accession>A0A6U4LPK4</accession>
<organism evidence="4">
    <name type="scientific">Phaeomonas parva</name>
    <dbReference type="NCBI Taxonomy" id="124430"/>
    <lineage>
        <taxon>Eukaryota</taxon>
        <taxon>Sar</taxon>
        <taxon>Stramenopiles</taxon>
        <taxon>Ochrophyta</taxon>
        <taxon>Pinguiophyceae</taxon>
        <taxon>Pinguiochrysidales</taxon>
        <taxon>Pinguiochrysidaceae</taxon>
        <taxon>Phaeomonas</taxon>
    </lineage>
</organism>
<dbReference type="EMBL" id="HBGJ01046549">
    <property type="protein sequence ID" value="CAD9270846.1"/>
    <property type="molecule type" value="Transcribed_RNA"/>
</dbReference>
<reference evidence="4" key="1">
    <citation type="submission" date="2021-01" db="EMBL/GenBank/DDBJ databases">
        <authorList>
            <person name="Corre E."/>
            <person name="Pelletier E."/>
            <person name="Niang G."/>
            <person name="Scheremetjew M."/>
            <person name="Finn R."/>
            <person name="Kale V."/>
            <person name="Holt S."/>
            <person name="Cochrane G."/>
            <person name="Meng A."/>
            <person name="Brown T."/>
            <person name="Cohen L."/>
        </authorList>
    </citation>
    <scope>NUCLEOTIDE SEQUENCE</scope>
    <source>
        <strain evidence="4">CCMP2877</strain>
    </source>
</reference>
<evidence type="ECO:0000259" key="2">
    <source>
        <dbReference type="Pfam" id="PF01553"/>
    </source>
</evidence>
<name>A0A6U4LPK4_9STRA</name>
<dbReference type="InterPro" id="IPR002123">
    <property type="entry name" value="Plipid/glycerol_acylTrfase"/>
</dbReference>
<evidence type="ECO:0000313" key="4">
    <source>
        <dbReference type="EMBL" id="CAD9270847.1"/>
    </source>
</evidence>
<feature type="transmembrane region" description="Helical" evidence="1">
    <location>
        <begin position="124"/>
        <end position="145"/>
    </location>
</feature>
<dbReference type="AlphaFoldDB" id="A0A6U4LPK4"/>
<dbReference type="PANTHER" id="PTHR10983">
    <property type="entry name" value="1-ACYLGLYCEROL-3-PHOSPHATE ACYLTRANSFERASE-RELATED"/>
    <property type="match status" value="1"/>
</dbReference>
<feature type="transmembrane region" description="Helical" evidence="1">
    <location>
        <begin position="14"/>
        <end position="40"/>
    </location>
</feature>
<evidence type="ECO:0000313" key="3">
    <source>
        <dbReference type="EMBL" id="CAD9270846.1"/>
    </source>
</evidence>
<feature type="transmembrane region" description="Helical" evidence="1">
    <location>
        <begin position="52"/>
        <end position="71"/>
    </location>
</feature>
<feature type="domain" description="Phospholipid/glycerol acyltransferase" evidence="2">
    <location>
        <begin position="75"/>
        <end position="178"/>
    </location>
</feature>
<keyword evidence="1" id="KW-1133">Transmembrane helix</keyword>
<sequence>MGVLYPVKEIWRRFWVYSGLTVMTIVALINFLMLLAILPVKYLVSETFYRRFTSILLHFSVPGFLCVPFSWCGCRVRCQGLGYLREYAEKNAVILSNHSARIDWVIGLFIGTCYYSRVGFVTEAFVLLLPIVGWFRMLCEDMFVFRSFKRDKIRLEENINGFHASNVKRWVFLSPEGMICDFSDFDKKYIRDCRDFCKSRGLSPFEMCLTPRYKGITCFNKIVSNGVDEPAQNISVTMTYTQDGERLVKPLSDDTRVIPDLWTILSGGLDVDVHLHMLELSNDPEVMKDQLMNDYAMKDKLLKHFWEKGRYPAEHPVLKKAPKGWAVYHDQAAGEPDAGHGPYQTVPVPHWRMNLSVIAQMLLMVAAFRLSGLSVMLSTVVFLIWSAIATSHILGQLLANGQSRESLPFEGCTKALMFRMNGREGAKAEPEALPLGTEEKVPQDPRLSCQIPCVAAADKKGE</sequence>
<evidence type="ECO:0000256" key="1">
    <source>
        <dbReference type="SAM" id="Phobius"/>
    </source>
</evidence>
<feature type="transmembrane region" description="Helical" evidence="1">
    <location>
        <begin position="362"/>
        <end position="388"/>
    </location>
</feature>
<dbReference type="GO" id="GO:0012505">
    <property type="term" value="C:endomembrane system"/>
    <property type="evidence" value="ECO:0007669"/>
    <property type="project" value="TreeGrafter"/>
</dbReference>
<keyword evidence="1" id="KW-0812">Transmembrane</keyword>
<gene>
    <name evidence="3" type="ORF">PPAR1163_LOCUS29285</name>
    <name evidence="4" type="ORF">PPAR1163_LOCUS29286</name>
</gene>
<keyword evidence="1" id="KW-0472">Membrane</keyword>
<dbReference type="GO" id="GO:0016746">
    <property type="term" value="F:acyltransferase activity"/>
    <property type="evidence" value="ECO:0007669"/>
    <property type="project" value="InterPro"/>
</dbReference>
<dbReference type="SUPFAM" id="SSF69593">
    <property type="entry name" value="Glycerol-3-phosphate (1)-acyltransferase"/>
    <property type="match status" value="1"/>
</dbReference>
<dbReference type="EMBL" id="HBGJ01046550">
    <property type="protein sequence ID" value="CAD9270847.1"/>
    <property type="molecule type" value="Transcribed_RNA"/>
</dbReference>
<proteinExistence type="predicted"/>
<dbReference type="Pfam" id="PF01553">
    <property type="entry name" value="Acyltransferase"/>
    <property type="match status" value="1"/>
</dbReference>
<protein>
    <recommendedName>
        <fullName evidence="2">Phospholipid/glycerol acyltransferase domain-containing protein</fullName>
    </recommendedName>
</protein>
<dbReference type="PANTHER" id="PTHR10983:SF16">
    <property type="entry name" value="LYSOCARDIOLIPIN ACYLTRANSFERASE 1"/>
    <property type="match status" value="1"/>
</dbReference>